<accession>A0A9P7ERJ6</accession>
<dbReference type="AlphaFoldDB" id="A0A9P7ERJ6"/>
<keyword evidence="2" id="KW-1185">Reference proteome</keyword>
<dbReference type="InterPro" id="IPR036691">
    <property type="entry name" value="Endo/exonu/phosph_ase_sf"/>
</dbReference>
<reference evidence="1" key="1">
    <citation type="journal article" date="2020" name="New Phytol.">
        <title>Comparative genomics reveals dynamic genome evolution in host specialist ectomycorrhizal fungi.</title>
        <authorList>
            <person name="Lofgren L.A."/>
            <person name="Nguyen N.H."/>
            <person name="Vilgalys R."/>
            <person name="Ruytinx J."/>
            <person name="Liao H.L."/>
            <person name="Branco S."/>
            <person name="Kuo A."/>
            <person name="LaButti K."/>
            <person name="Lipzen A."/>
            <person name="Andreopoulos W."/>
            <person name="Pangilinan J."/>
            <person name="Riley R."/>
            <person name="Hundley H."/>
            <person name="Na H."/>
            <person name="Barry K."/>
            <person name="Grigoriev I.V."/>
            <person name="Stajich J.E."/>
            <person name="Kennedy P.G."/>
        </authorList>
    </citation>
    <scope>NUCLEOTIDE SEQUENCE</scope>
    <source>
        <strain evidence="1">FC423</strain>
    </source>
</reference>
<name>A0A9P7ERJ6_9AGAM</name>
<dbReference type="Proteomes" id="UP000823399">
    <property type="component" value="Unassembled WGS sequence"/>
</dbReference>
<feature type="non-terminal residue" evidence="1">
    <location>
        <position position="68"/>
    </location>
</feature>
<dbReference type="OrthoDB" id="2840473at2759"/>
<evidence type="ECO:0000313" key="2">
    <source>
        <dbReference type="Proteomes" id="UP000823399"/>
    </source>
</evidence>
<evidence type="ECO:0000313" key="1">
    <source>
        <dbReference type="EMBL" id="KAG2081056.1"/>
    </source>
</evidence>
<dbReference type="GeneID" id="64692267"/>
<organism evidence="1 2">
    <name type="scientific">Suillus discolor</name>
    <dbReference type="NCBI Taxonomy" id="1912936"/>
    <lineage>
        <taxon>Eukaryota</taxon>
        <taxon>Fungi</taxon>
        <taxon>Dikarya</taxon>
        <taxon>Basidiomycota</taxon>
        <taxon>Agaricomycotina</taxon>
        <taxon>Agaricomycetes</taxon>
        <taxon>Agaricomycetidae</taxon>
        <taxon>Boletales</taxon>
        <taxon>Suillineae</taxon>
        <taxon>Suillaceae</taxon>
        <taxon>Suillus</taxon>
    </lineage>
</organism>
<sequence length="68" mass="8061">RTQSILLVNKKLSKNNWHIIPLDSPNITAIELTGNFGKVRVYNIYNPCDHNRTIRFLERHMTTKNQKR</sequence>
<feature type="non-terminal residue" evidence="1">
    <location>
        <position position="1"/>
    </location>
</feature>
<protein>
    <submittedName>
        <fullName evidence="1">Uncharacterized protein</fullName>
    </submittedName>
</protein>
<gene>
    <name evidence="1" type="ORF">F5147DRAFT_526709</name>
</gene>
<dbReference type="Gene3D" id="3.60.10.10">
    <property type="entry name" value="Endonuclease/exonuclease/phosphatase"/>
    <property type="match status" value="1"/>
</dbReference>
<comment type="caution">
    <text evidence="1">The sequence shown here is derived from an EMBL/GenBank/DDBJ whole genome shotgun (WGS) entry which is preliminary data.</text>
</comment>
<proteinExistence type="predicted"/>
<dbReference type="RefSeq" id="XP_041284197.1">
    <property type="nucleotide sequence ID" value="XM_041430008.1"/>
</dbReference>
<dbReference type="EMBL" id="JABBWM010000456">
    <property type="protein sequence ID" value="KAG2081056.1"/>
    <property type="molecule type" value="Genomic_DNA"/>
</dbReference>